<dbReference type="SUPFAM" id="SSF52096">
    <property type="entry name" value="ClpP/crotonase"/>
    <property type="match status" value="1"/>
</dbReference>
<dbReference type="eggNOG" id="COG1024">
    <property type="taxonomic scope" value="Bacteria"/>
</dbReference>
<protein>
    <recommendedName>
        <fullName evidence="2">3-hydroxyisobutyryl-CoA hydrolase</fullName>
        <ecNumber evidence="2">3.1.2.4</ecNumber>
    </recommendedName>
</protein>
<dbReference type="GO" id="GO:0003860">
    <property type="term" value="F:3-hydroxyisobutyryl-CoA hydrolase activity"/>
    <property type="evidence" value="ECO:0007669"/>
    <property type="project" value="UniProtKB-EC"/>
</dbReference>
<dbReference type="Gene3D" id="3.90.226.10">
    <property type="entry name" value="2-enoyl-CoA Hydratase, Chain A, domain 1"/>
    <property type="match status" value="1"/>
</dbReference>
<evidence type="ECO:0000313" key="6">
    <source>
        <dbReference type="Proteomes" id="UP000075816"/>
    </source>
</evidence>
<organism evidence="5 6">
    <name type="scientific">Fusobacterium necrophorum subsp. funduliforme</name>
    <dbReference type="NCBI Taxonomy" id="143387"/>
    <lineage>
        <taxon>Bacteria</taxon>
        <taxon>Fusobacteriati</taxon>
        <taxon>Fusobacteriota</taxon>
        <taxon>Fusobacteriia</taxon>
        <taxon>Fusobacteriales</taxon>
        <taxon>Fusobacteriaceae</taxon>
        <taxon>Fusobacterium</taxon>
    </lineage>
</organism>
<accession>A0A162JDV2</accession>
<dbReference type="EMBL" id="LVEA01000001">
    <property type="protein sequence ID" value="KYL05599.1"/>
    <property type="molecule type" value="Genomic_DNA"/>
</dbReference>
<evidence type="ECO:0000313" key="5">
    <source>
        <dbReference type="EMBL" id="KYL05599.1"/>
    </source>
</evidence>
<dbReference type="GO" id="GO:0006574">
    <property type="term" value="P:L-valine catabolic process"/>
    <property type="evidence" value="ECO:0007669"/>
    <property type="project" value="TreeGrafter"/>
</dbReference>
<dbReference type="RefSeq" id="WP_005959468.1">
    <property type="nucleotide sequence ID" value="NZ_CAXOUM010000027.1"/>
</dbReference>
<dbReference type="InterPro" id="IPR032259">
    <property type="entry name" value="HIBYL-CoA-H"/>
</dbReference>
<evidence type="ECO:0000259" key="4">
    <source>
        <dbReference type="Pfam" id="PF16113"/>
    </source>
</evidence>
<name>A0A162JDV2_9FUSO</name>
<dbReference type="NCBIfam" id="NF004127">
    <property type="entry name" value="PRK05617.1"/>
    <property type="match status" value="1"/>
</dbReference>
<feature type="domain" description="Enoyl-CoA hydratase/isomerase" evidence="4">
    <location>
        <begin position="13"/>
        <end position="347"/>
    </location>
</feature>
<dbReference type="PANTHER" id="PTHR43176">
    <property type="entry name" value="3-HYDROXYISOBUTYRYL-COA HYDROLASE-RELATED"/>
    <property type="match status" value="1"/>
</dbReference>
<evidence type="ECO:0000256" key="2">
    <source>
        <dbReference type="ARBA" id="ARBA00011915"/>
    </source>
</evidence>
<evidence type="ECO:0000256" key="3">
    <source>
        <dbReference type="ARBA" id="ARBA00022801"/>
    </source>
</evidence>
<dbReference type="CDD" id="cd06558">
    <property type="entry name" value="crotonase-like"/>
    <property type="match status" value="1"/>
</dbReference>
<dbReference type="Proteomes" id="UP000075816">
    <property type="component" value="Unassembled WGS sequence"/>
</dbReference>
<keyword evidence="3" id="KW-0378">Hydrolase</keyword>
<dbReference type="Pfam" id="PF16113">
    <property type="entry name" value="ECH_2"/>
    <property type="match status" value="1"/>
</dbReference>
<evidence type="ECO:0000256" key="1">
    <source>
        <dbReference type="ARBA" id="ARBA00001709"/>
    </source>
</evidence>
<comment type="caution">
    <text evidence="5">The sequence shown here is derived from an EMBL/GenBank/DDBJ whole genome shotgun (WGS) entry which is preliminary data.</text>
</comment>
<dbReference type="AlphaFoldDB" id="A0A162JDV2"/>
<dbReference type="InterPro" id="IPR045004">
    <property type="entry name" value="ECH_dom"/>
</dbReference>
<dbReference type="EC" id="3.1.2.4" evidence="2"/>
<dbReference type="PANTHER" id="PTHR43176:SF3">
    <property type="entry name" value="3-HYDROXYISOBUTYRYL-COA HYDROLASE, MITOCHONDRIAL"/>
    <property type="match status" value="1"/>
</dbReference>
<gene>
    <name evidence="5" type="ORF">A2J07_02370</name>
</gene>
<comment type="catalytic activity">
    <reaction evidence="1">
        <text>3-hydroxy-2-methylpropanoyl-CoA + H2O = 3-hydroxy-2-methylpropanoate + CoA + H(+)</text>
        <dbReference type="Rhea" id="RHEA:20888"/>
        <dbReference type="ChEBI" id="CHEBI:11805"/>
        <dbReference type="ChEBI" id="CHEBI:15377"/>
        <dbReference type="ChEBI" id="CHEBI:15378"/>
        <dbReference type="ChEBI" id="CHEBI:57287"/>
        <dbReference type="ChEBI" id="CHEBI:57340"/>
        <dbReference type="EC" id="3.1.2.4"/>
    </reaction>
</comment>
<proteinExistence type="predicted"/>
<reference evidence="5 6" key="1">
    <citation type="submission" date="2016-03" db="EMBL/GenBank/DDBJ databases">
        <title>Comparative genomics of human isolates of Fusobacterium necrophorum.</title>
        <authorList>
            <person name="Jensen A."/>
            <person name="Bank S."/>
            <person name="Andersen P.S."/>
            <person name="Kristensen L.H."/>
            <person name="Prag J."/>
        </authorList>
    </citation>
    <scope>NUCLEOTIDE SEQUENCE [LARGE SCALE GENOMIC DNA]</scope>
    <source>
        <strain evidence="5 6">LS_1264</strain>
    </source>
</reference>
<dbReference type="KEGG" id="fnf:BSQ88_05465"/>
<sequence length="348" mass="39683">MEKNVICEILGNVGIVKMNRSKKLNAFTRELTTELTRALEECERNEKVSLVILRGSTERAFSAGGDLRSDQLILEAEGLEQAVGELRGEYELGEYISKYSKPLIAYMNGITMGGGAGMSMVAKFRIVTETTRWAMPEMKIGFFPDVGMAYFFSHMKRGIGKYLAMTSNTIVAEDCIWIGAADYKIQSQDYEKLQAALVAFDWTSLSKEKQEKKIEEIIQSVALKIEMSELEKNRKEIEKYFEKDSLEEILEGLKKNAEHSEFAGKMEEGMKTNSPLSMAITWEQMKRCESLSLEESYQLDTILARNFLSGKDMFEGVRAILVDKTGDPKWEYQRIEDIPREVILSYFE</sequence>
<dbReference type="InterPro" id="IPR029045">
    <property type="entry name" value="ClpP/crotonase-like_dom_sf"/>
</dbReference>